<name>A0A0S3PR12_9BRAD</name>
<accession>A0A0S3PR12</accession>
<dbReference type="PANTHER" id="PTHR28055:SF1">
    <property type="entry name" value="ALTERED INHERITANCE OF MITOCHONDRIA PROTEIN 41, MITOCHONDRIAL"/>
    <property type="match status" value="1"/>
</dbReference>
<dbReference type="InterPro" id="IPR042184">
    <property type="entry name" value="YqeY/Aim41_N"/>
</dbReference>
<keyword evidence="2" id="KW-1185">Reference proteome</keyword>
<dbReference type="Pfam" id="PF09424">
    <property type="entry name" value="YqeY"/>
    <property type="match status" value="1"/>
</dbReference>
<dbReference type="KEGG" id="vgo:GJW-30_1_00920"/>
<dbReference type="GO" id="GO:0016884">
    <property type="term" value="F:carbon-nitrogen ligase activity, with glutamine as amido-N-donor"/>
    <property type="evidence" value="ECO:0007669"/>
    <property type="project" value="InterPro"/>
</dbReference>
<dbReference type="InterPro" id="IPR023168">
    <property type="entry name" value="GatB_Yqey_C_2"/>
</dbReference>
<evidence type="ECO:0000313" key="2">
    <source>
        <dbReference type="Proteomes" id="UP000236884"/>
    </source>
</evidence>
<dbReference type="InterPro" id="IPR019004">
    <property type="entry name" value="YqeY/Aim41"/>
</dbReference>
<dbReference type="InterPro" id="IPR003789">
    <property type="entry name" value="Asn/Gln_tRNA_amidoTrase-B-like"/>
</dbReference>
<proteinExistence type="predicted"/>
<dbReference type="RefSeq" id="WP_096352241.1">
    <property type="nucleotide sequence ID" value="NZ_AP014946.1"/>
</dbReference>
<dbReference type="Gene3D" id="1.10.10.410">
    <property type="match status" value="1"/>
</dbReference>
<dbReference type="SUPFAM" id="SSF89095">
    <property type="entry name" value="GatB/YqeY motif"/>
    <property type="match status" value="1"/>
</dbReference>
<organism evidence="1 2">
    <name type="scientific">Variibacter gotjawalensis</name>
    <dbReference type="NCBI Taxonomy" id="1333996"/>
    <lineage>
        <taxon>Bacteria</taxon>
        <taxon>Pseudomonadati</taxon>
        <taxon>Pseudomonadota</taxon>
        <taxon>Alphaproteobacteria</taxon>
        <taxon>Hyphomicrobiales</taxon>
        <taxon>Nitrobacteraceae</taxon>
        <taxon>Variibacter</taxon>
    </lineage>
</organism>
<reference evidence="1 2" key="1">
    <citation type="submission" date="2015-08" db="EMBL/GenBank/DDBJ databases">
        <title>Investigation of the bacterial diversity of lava forest soil.</title>
        <authorList>
            <person name="Lee J.S."/>
        </authorList>
    </citation>
    <scope>NUCLEOTIDE SEQUENCE [LARGE SCALE GENOMIC DNA]</scope>
    <source>
        <strain evidence="1 2">GJW-30</strain>
    </source>
</reference>
<dbReference type="AlphaFoldDB" id="A0A0S3PR12"/>
<dbReference type="OrthoDB" id="9788127at2"/>
<dbReference type="PANTHER" id="PTHR28055">
    <property type="entry name" value="ALTERED INHERITANCE OF MITOCHONDRIA PROTEIN 41, MITOCHONDRIAL"/>
    <property type="match status" value="1"/>
</dbReference>
<gene>
    <name evidence="1" type="ORF">GJW-30_1_00920</name>
</gene>
<sequence>MLRDKINDAVKDAMRAKDSARLGTLRMVNSAIKNADIEARTGKGPLSDEDLLAVMQKMIKQRQESVELYVKGGREELAAVERTEIGVIQSFMPQQLSDDEMKAAIAAAISETGAAGIKDMGKVIGALKAKFTGRMDFGKASAAVKAALAG</sequence>
<evidence type="ECO:0000313" key="1">
    <source>
        <dbReference type="EMBL" id="BAT58395.1"/>
    </source>
</evidence>
<dbReference type="Proteomes" id="UP000236884">
    <property type="component" value="Chromosome"/>
</dbReference>
<protein>
    <submittedName>
        <fullName evidence="1">Yqey-like protein</fullName>
    </submittedName>
</protein>
<dbReference type="EMBL" id="AP014946">
    <property type="protein sequence ID" value="BAT58395.1"/>
    <property type="molecule type" value="Genomic_DNA"/>
</dbReference>
<dbReference type="Gene3D" id="1.10.1510.10">
    <property type="entry name" value="Uncharacterised protein YqeY/AIM41 PF09424, N-terminal domain"/>
    <property type="match status" value="1"/>
</dbReference>